<proteinExistence type="predicted"/>
<reference evidence="2" key="1">
    <citation type="journal article" date="2014" name="Int. J. Syst. Evol. Microbiol.">
        <title>Complete genome sequence of Corynebacterium casei LMG S-19264T (=DSM 44701T), isolated from a smear-ripened cheese.</title>
        <authorList>
            <consortium name="US DOE Joint Genome Institute (JGI-PGF)"/>
            <person name="Walter F."/>
            <person name="Albersmeier A."/>
            <person name="Kalinowski J."/>
            <person name="Ruckert C."/>
        </authorList>
    </citation>
    <scope>NUCLEOTIDE SEQUENCE</scope>
    <source>
        <strain evidence="2">CGMCC 4.7312</strain>
    </source>
</reference>
<evidence type="ECO:0000313" key="2">
    <source>
        <dbReference type="EMBL" id="GGM55977.1"/>
    </source>
</evidence>
<dbReference type="EMBL" id="BMNB01000025">
    <property type="protein sequence ID" value="GGM55977.1"/>
    <property type="molecule type" value="Genomic_DNA"/>
</dbReference>
<feature type="compositionally biased region" description="Basic and acidic residues" evidence="1">
    <location>
        <begin position="121"/>
        <end position="134"/>
    </location>
</feature>
<comment type="caution">
    <text evidence="2">The sequence shown here is derived from an EMBL/GenBank/DDBJ whole genome shotgun (WGS) entry which is preliminary data.</text>
</comment>
<dbReference type="Proteomes" id="UP000608890">
    <property type="component" value="Unassembled WGS sequence"/>
</dbReference>
<reference evidence="2" key="2">
    <citation type="submission" date="2020-09" db="EMBL/GenBank/DDBJ databases">
        <authorList>
            <person name="Sun Q."/>
            <person name="Zhou Y."/>
        </authorList>
    </citation>
    <scope>NUCLEOTIDE SEQUENCE</scope>
    <source>
        <strain evidence="2">CGMCC 4.7312</strain>
    </source>
</reference>
<evidence type="ECO:0000313" key="3">
    <source>
        <dbReference type="Proteomes" id="UP000608890"/>
    </source>
</evidence>
<sequence>MRCTGPGGRNNGRNSRTLSLSTVNDRIQPICSAITVVGIEGHSCNNARICGYTASTIDDFAGREYCGGLSAASPRRTVFRPMPNLRSIALIGSVTTATHHGAREPVRSPAGRTVRQGAGRVEGRRTCCHEPNKR</sequence>
<feature type="region of interest" description="Disordered" evidence="1">
    <location>
        <begin position="99"/>
        <end position="134"/>
    </location>
</feature>
<dbReference type="AlphaFoldDB" id="A0A917U3L6"/>
<protein>
    <submittedName>
        <fullName evidence="2">Uncharacterized protein</fullName>
    </submittedName>
</protein>
<name>A0A917U3L6_9ACTN</name>
<organism evidence="2 3">
    <name type="scientific">Micromonospora sonchi</name>
    <dbReference type="NCBI Taxonomy" id="1763543"/>
    <lineage>
        <taxon>Bacteria</taxon>
        <taxon>Bacillati</taxon>
        <taxon>Actinomycetota</taxon>
        <taxon>Actinomycetes</taxon>
        <taxon>Micromonosporales</taxon>
        <taxon>Micromonosporaceae</taxon>
        <taxon>Micromonospora</taxon>
    </lineage>
</organism>
<accession>A0A917U3L6</accession>
<evidence type="ECO:0000256" key="1">
    <source>
        <dbReference type="SAM" id="MobiDB-lite"/>
    </source>
</evidence>
<gene>
    <name evidence="2" type="ORF">GCM10011608_46030</name>
</gene>
<keyword evidence="3" id="KW-1185">Reference proteome</keyword>